<dbReference type="PANTHER" id="PTHR13871:SF96">
    <property type="entry name" value="THIOREDOXIN DOMAIN-CONTAINING PROTEIN"/>
    <property type="match status" value="1"/>
</dbReference>
<evidence type="ECO:0000313" key="4">
    <source>
        <dbReference type="Proteomes" id="UP000734854"/>
    </source>
</evidence>
<keyword evidence="2" id="KW-0520">NAD</keyword>
<evidence type="ECO:0000256" key="2">
    <source>
        <dbReference type="ARBA" id="ARBA00023027"/>
    </source>
</evidence>
<dbReference type="AlphaFoldDB" id="A0A8J5KZN2"/>
<keyword evidence="1" id="KW-0560">Oxidoreductase</keyword>
<protein>
    <submittedName>
        <fullName evidence="3">Uncharacterized protein</fullName>
    </submittedName>
</protein>
<dbReference type="Proteomes" id="UP000734854">
    <property type="component" value="Unassembled WGS sequence"/>
</dbReference>
<proteinExistence type="predicted"/>
<organism evidence="3 4">
    <name type="scientific">Zingiber officinale</name>
    <name type="common">Ginger</name>
    <name type="synonym">Amomum zingiber</name>
    <dbReference type="NCBI Taxonomy" id="94328"/>
    <lineage>
        <taxon>Eukaryota</taxon>
        <taxon>Viridiplantae</taxon>
        <taxon>Streptophyta</taxon>
        <taxon>Embryophyta</taxon>
        <taxon>Tracheophyta</taxon>
        <taxon>Spermatophyta</taxon>
        <taxon>Magnoliopsida</taxon>
        <taxon>Liliopsida</taxon>
        <taxon>Zingiberales</taxon>
        <taxon>Zingiberaceae</taxon>
        <taxon>Zingiber</taxon>
    </lineage>
</organism>
<dbReference type="GO" id="GO:0016491">
    <property type="term" value="F:oxidoreductase activity"/>
    <property type="evidence" value="ECO:0007669"/>
    <property type="project" value="UniProtKB-KW"/>
</dbReference>
<dbReference type="EMBL" id="JACMSC010000012">
    <property type="protein sequence ID" value="KAG6495761.1"/>
    <property type="molecule type" value="Genomic_DNA"/>
</dbReference>
<accession>A0A8J5KZN2</accession>
<dbReference type="PANTHER" id="PTHR13871">
    <property type="entry name" value="THIOREDOXIN"/>
    <property type="match status" value="1"/>
</dbReference>
<name>A0A8J5KZN2_ZINOF</name>
<keyword evidence="4" id="KW-1185">Reference proteome</keyword>
<evidence type="ECO:0000256" key="1">
    <source>
        <dbReference type="ARBA" id="ARBA00023002"/>
    </source>
</evidence>
<reference evidence="3 4" key="1">
    <citation type="submission" date="2020-08" db="EMBL/GenBank/DDBJ databases">
        <title>Plant Genome Project.</title>
        <authorList>
            <person name="Zhang R.-G."/>
        </authorList>
    </citation>
    <scope>NUCLEOTIDE SEQUENCE [LARGE SCALE GENOMIC DNA]</scope>
    <source>
        <tissue evidence="3">Rhizome</tissue>
    </source>
</reference>
<gene>
    <name evidence="3" type="ORF">ZIOFF_043588</name>
</gene>
<sequence>MQCFAPNTISYANSSLCGTEVYPFTVKKISKLREEVENAKKDQTLRSILVSSSRDYLITNDRSKVSVSNLEGKIVALYISCNRDCCTKFNELIKEYEFEAWETFPFSQEKLHELSEKVKARLESQTLESLLVSDDLDYVIGKMD</sequence>
<comment type="caution">
    <text evidence="3">The sequence shown here is derived from an EMBL/GenBank/DDBJ whole genome shotgun (WGS) entry which is preliminary data.</text>
</comment>
<dbReference type="InterPro" id="IPR052259">
    <property type="entry name" value="Nucleoredoxin-like"/>
</dbReference>
<evidence type="ECO:0000313" key="3">
    <source>
        <dbReference type="EMBL" id="KAG6495761.1"/>
    </source>
</evidence>